<dbReference type="PIRSF" id="PIRSF017082">
    <property type="entry name" value="YflP"/>
    <property type="match status" value="1"/>
</dbReference>
<gene>
    <name evidence="3" type="ORF">G3I67_11190</name>
</gene>
<comment type="similarity">
    <text evidence="1">Belongs to the UPF0065 (bug) family.</text>
</comment>
<dbReference type="EMBL" id="JAAGRN010000007">
    <property type="protein sequence ID" value="NDY83799.1"/>
    <property type="molecule type" value="Genomic_DNA"/>
</dbReference>
<dbReference type="AlphaFoldDB" id="A0A6B2R341"/>
<reference evidence="3" key="1">
    <citation type="submission" date="2020-02" db="EMBL/GenBank/DDBJ databases">
        <authorList>
            <person name="Chen W.-M."/>
        </authorList>
    </citation>
    <scope>NUCLEOTIDE SEQUENCE</scope>
    <source>
        <strain evidence="3">NBD-18</strain>
    </source>
</reference>
<dbReference type="Gene3D" id="3.40.190.150">
    <property type="entry name" value="Bordetella uptake gene, domain 1"/>
    <property type="match status" value="1"/>
</dbReference>
<keyword evidence="2" id="KW-0732">Signal</keyword>
<dbReference type="PANTHER" id="PTHR42928">
    <property type="entry name" value="TRICARBOXYLATE-BINDING PROTEIN"/>
    <property type="match status" value="1"/>
</dbReference>
<evidence type="ECO:0000256" key="2">
    <source>
        <dbReference type="SAM" id="SignalP"/>
    </source>
</evidence>
<dbReference type="Pfam" id="PF03401">
    <property type="entry name" value="TctC"/>
    <property type="match status" value="1"/>
</dbReference>
<organism evidence="3">
    <name type="scientific">Sheuella amnicola</name>
    <dbReference type="NCBI Taxonomy" id="2707330"/>
    <lineage>
        <taxon>Bacteria</taxon>
        <taxon>Pseudomonadati</taxon>
        <taxon>Pseudomonadota</taxon>
        <taxon>Betaproteobacteria</taxon>
        <taxon>Burkholderiales</taxon>
        <taxon>Alcaligenaceae</taxon>
        <taxon>Sheuella</taxon>
    </lineage>
</organism>
<evidence type="ECO:0000256" key="1">
    <source>
        <dbReference type="ARBA" id="ARBA00006987"/>
    </source>
</evidence>
<dbReference type="Gene3D" id="3.40.190.10">
    <property type="entry name" value="Periplasmic binding protein-like II"/>
    <property type="match status" value="1"/>
</dbReference>
<dbReference type="PANTHER" id="PTHR42928:SF5">
    <property type="entry name" value="BLR1237 PROTEIN"/>
    <property type="match status" value="1"/>
</dbReference>
<dbReference type="RefSeq" id="WP_163655362.1">
    <property type="nucleotide sequence ID" value="NZ_JAAGRN010000007.1"/>
</dbReference>
<feature type="signal peptide" evidence="2">
    <location>
        <begin position="1"/>
        <end position="24"/>
    </location>
</feature>
<accession>A0A6B2R341</accession>
<dbReference type="SUPFAM" id="SSF53850">
    <property type="entry name" value="Periplasmic binding protein-like II"/>
    <property type="match status" value="1"/>
</dbReference>
<dbReference type="CDD" id="cd07012">
    <property type="entry name" value="PBP2_Bug_TTT"/>
    <property type="match status" value="1"/>
</dbReference>
<dbReference type="InterPro" id="IPR042100">
    <property type="entry name" value="Bug_dom1"/>
</dbReference>
<protein>
    <submittedName>
        <fullName evidence="3">Tripartite tricarboxylate transporter substrate binding protein</fullName>
    </submittedName>
</protein>
<feature type="chain" id="PRO_5025391733" evidence="2">
    <location>
        <begin position="25"/>
        <end position="329"/>
    </location>
</feature>
<dbReference type="InterPro" id="IPR005064">
    <property type="entry name" value="BUG"/>
</dbReference>
<name>A0A6B2R341_9BURK</name>
<comment type="caution">
    <text evidence="3">The sequence shown here is derived from an EMBL/GenBank/DDBJ whole genome shotgun (WGS) entry which is preliminary data.</text>
</comment>
<sequence length="329" mass="35363">MKRRQLLGTLALSCSALLGVFANASVQAQTNWPERPIKLLVGYAAGGPVDVTARVFAKYLGEQLKQNVVVENRGGASGMIAADATAKATPDGYTLNFIASPSMTIAPVVQRSKLFDPRKDFTLIGPVVNYANILLIGPQIKANSVKELIDYAKANPDKVAFGSAGVGASNHLSAELLRQSADVQMLHVPYKGNSPAMMDVVSGKITFMFDIVGTGKVFVDNGQARGLAVTSKTRNPSMPNVPTMIEAGIADYEVIGWFALVGPKGMPDNVTEKLISGLNEVRKNPDFRKAVEEAGYTVEMADKTQLLDRINNELILWQNVVTKGNIQNN</sequence>
<evidence type="ECO:0000313" key="3">
    <source>
        <dbReference type="EMBL" id="NDY83799.1"/>
    </source>
</evidence>
<proteinExistence type="inferred from homology"/>